<keyword evidence="10" id="KW-1185">Reference proteome</keyword>
<keyword evidence="3" id="KW-1003">Cell membrane</keyword>
<dbReference type="PANTHER" id="PTHR43163:SF3">
    <property type="entry name" value="PEPTIDE ABC TRANSPORTER PERMEASE PROTEIN"/>
    <property type="match status" value="1"/>
</dbReference>
<feature type="transmembrane region" description="Helical" evidence="7">
    <location>
        <begin position="134"/>
        <end position="155"/>
    </location>
</feature>
<dbReference type="CDD" id="cd06261">
    <property type="entry name" value="TM_PBP2"/>
    <property type="match status" value="1"/>
</dbReference>
<evidence type="ECO:0000256" key="3">
    <source>
        <dbReference type="ARBA" id="ARBA00022475"/>
    </source>
</evidence>
<comment type="caution">
    <text evidence="9">The sequence shown here is derived from an EMBL/GenBank/DDBJ whole genome shotgun (WGS) entry which is preliminary data.</text>
</comment>
<name>A0A0D1EGR0_9RHOB</name>
<evidence type="ECO:0000256" key="1">
    <source>
        <dbReference type="ARBA" id="ARBA00004651"/>
    </source>
</evidence>
<comment type="subcellular location">
    <subcellularLocation>
        <location evidence="1 7">Cell membrane</location>
        <topology evidence="1 7">Multi-pass membrane protein</topology>
    </subcellularLocation>
</comment>
<gene>
    <name evidence="9" type="primary">gsiC_3</name>
    <name evidence="9" type="ORF">jaqu_33660</name>
</gene>
<evidence type="ECO:0000256" key="6">
    <source>
        <dbReference type="ARBA" id="ARBA00023136"/>
    </source>
</evidence>
<dbReference type="GO" id="GO:0005886">
    <property type="term" value="C:plasma membrane"/>
    <property type="evidence" value="ECO:0007669"/>
    <property type="project" value="UniProtKB-SubCell"/>
</dbReference>
<dbReference type="AlphaFoldDB" id="A0A0D1EGR0"/>
<organism evidence="9 10">
    <name type="scientific">Jannaschia aquimarina</name>
    <dbReference type="NCBI Taxonomy" id="935700"/>
    <lineage>
        <taxon>Bacteria</taxon>
        <taxon>Pseudomonadati</taxon>
        <taxon>Pseudomonadota</taxon>
        <taxon>Alphaproteobacteria</taxon>
        <taxon>Rhodobacterales</taxon>
        <taxon>Roseobacteraceae</taxon>
        <taxon>Jannaschia</taxon>
    </lineage>
</organism>
<dbReference type="InterPro" id="IPR045621">
    <property type="entry name" value="BPD_transp_1_N"/>
</dbReference>
<dbReference type="Pfam" id="PF00528">
    <property type="entry name" value="BPD_transp_1"/>
    <property type="match status" value="1"/>
</dbReference>
<feature type="domain" description="ABC transmembrane type-1" evidence="8">
    <location>
        <begin position="95"/>
        <end position="305"/>
    </location>
</feature>
<evidence type="ECO:0000256" key="4">
    <source>
        <dbReference type="ARBA" id="ARBA00022692"/>
    </source>
</evidence>
<dbReference type="InterPro" id="IPR035906">
    <property type="entry name" value="MetI-like_sf"/>
</dbReference>
<evidence type="ECO:0000313" key="10">
    <source>
        <dbReference type="Proteomes" id="UP000032232"/>
    </source>
</evidence>
<dbReference type="Gene3D" id="1.10.3720.10">
    <property type="entry name" value="MetI-like"/>
    <property type="match status" value="1"/>
</dbReference>
<dbReference type="InterPro" id="IPR000515">
    <property type="entry name" value="MetI-like"/>
</dbReference>
<dbReference type="RefSeq" id="WP_043920113.1">
    <property type="nucleotide sequence ID" value="NZ_FZPF01000001.1"/>
</dbReference>
<comment type="similarity">
    <text evidence="7">Belongs to the binding-protein-dependent transport system permease family.</text>
</comment>
<feature type="transmembrane region" description="Helical" evidence="7">
    <location>
        <begin position="175"/>
        <end position="198"/>
    </location>
</feature>
<dbReference type="OrthoDB" id="7825509at2"/>
<evidence type="ECO:0000313" key="9">
    <source>
        <dbReference type="EMBL" id="KIT15040.1"/>
    </source>
</evidence>
<protein>
    <submittedName>
        <fullName evidence="9">GsiC_3 protein</fullName>
    </submittedName>
</protein>
<evidence type="ECO:0000259" key="8">
    <source>
        <dbReference type="PROSITE" id="PS50928"/>
    </source>
</evidence>
<dbReference type="PROSITE" id="PS50928">
    <property type="entry name" value="ABC_TM1"/>
    <property type="match status" value="1"/>
</dbReference>
<keyword evidence="6 7" id="KW-0472">Membrane</keyword>
<sequence>MLVYILKRVAMTIPVMGVVALFVFALLRLSPGDPAAVIAGDFATAEDVARIREQLGLSEPLVVQFGTWVWSLMQGDLGTSIFSGKPVTELIAQRIEPTMLLALTTILFSVAVAVPLGTLAAFKAGSLIDRFVMLFSVGGFSVPVFVLGYVLIYVFSLNLRWLPVQGYRSPFEHGLGPFLSHITLPTLTLSVIFIALIARMTRASVIEVLEEDYVRTARAKGQSELKVLMRHAVRNAAVPIVTVIGIGIALLIGGVVVTESVYNIPGLGRLVLDAVLARDYPIIQGLILFFSFVYILLNLLIDLTYTFLDPRIRY</sequence>
<keyword evidence="5 7" id="KW-1133">Transmembrane helix</keyword>
<dbReference type="Pfam" id="PF19300">
    <property type="entry name" value="BPD_transp_1_N"/>
    <property type="match status" value="1"/>
</dbReference>
<feature type="transmembrane region" description="Helical" evidence="7">
    <location>
        <begin position="282"/>
        <end position="308"/>
    </location>
</feature>
<evidence type="ECO:0000256" key="5">
    <source>
        <dbReference type="ARBA" id="ARBA00022989"/>
    </source>
</evidence>
<dbReference type="PATRIC" id="fig|935700.4.peg.3473"/>
<evidence type="ECO:0000256" key="2">
    <source>
        <dbReference type="ARBA" id="ARBA00022448"/>
    </source>
</evidence>
<evidence type="ECO:0000256" key="7">
    <source>
        <dbReference type="RuleBase" id="RU363032"/>
    </source>
</evidence>
<keyword evidence="4 7" id="KW-0812">Transmembrane</keyword>
<dbReference type="Proteomes" id="UP000032232">
    <property type="component" value="Unassembled WGS sequence"/>
</dbReference>
<dbReference type="PANTHER" id="PTHR43163">
    <property type="entry name" value="DIPEPTIDE TRANSPORT SYSTEM PERMEASE PROTEIN DPPB-RELATED"/>
    <property type="match status" value="1"/>
</dbReference>
<dbReference type="EMBL" id="JYFE01000060">
    <property type="protein sequence ID" value="KIT15040.1"/>
    <property type="molecule type" value="Genomic_DNA"/>
</dbReference>
<feature type="transmembrane region" description="Helical" evidence="7">
    <location>
        <begin position="236"/>
        <end position="262"/>
    </location>
</feature>
<keyword evidence="2 7" id="KW-0813">Transport</keyword>
<feature type="transmembrane region" description="Helical" evidence="7">
    <location>
        <begin position="99"/>
        <end position="122"/>
    </location>
</feature>
<accession>A0A0D1EGR0</accession>
<dbReference type="SUPFAM" id="SSF161098">
    <property type="entry name" value="MetI-like"/>
    <property type="match status" value="1"/>
</dbReference>
<proteinExistence type="inferred from homology"/>
<dbReference type="STRING" id="935700.jaqu_33660"/>
<reference evidence="9 10" key="1">
    <citation type="submission" date="2015-02" db="EMBL/GenBank/DDBJ databases">
        <title>Genome Sequence of Jannaschia aquimarina DSM28248, a member of the Roseobacter clade.</title>
        <authorList>
            <person name="Voget S."/>
            <person name="Daniel R."/>
        </authorList>
    </citation>
    <scope>NUCLEOTIDE SEQUENCE [LARGE SCALE GENOMIC DNA]</scope>
    <source>
        <strain evidence="9 10">GSW-M26</strain>
    </source>
</reference>
<dbReference type="GO" id="GO:0055085">
    <property type="term" value="P:transmembrane transport"/>
    <property type="evidence" value="ECO:0007669"/>
    <property type="project" value="InterPro"/>
</dbReference>